<dbReference type="InterPro" id="IPR009384">
    <property type="entry name" value="SwrD-like"/>
</dbReference>
<dbReference type="PANTHER" id="PTHR39185:SF1">
    <property type="entry name" value="SWARMING MOTILITY PROTEIN SWRD"/>
    <property type="match status" value="1"/>
</dbReference>
<proteinExistence type="predicted"/>
<keyword evidence="2" id="KW-1185">Reference proteome</keyword>
<accession>A0ABV3Y311</accession>
<keyword evidence="1" id="KW-0966">Cell projection</keyword>
<keyword evidence="1" id="KW-0282">Flagellum</keyword>
<keyword evidence="1" id="KW-0969">Cilium</keyword>
<reference evidence="1 2" key="1">
    <citation type="submission" date="2024-07" db="EMBL/GenBank/DDBJ databases">
        <title>Draft Genome Sequence of Ferrimicrobium acidiphilum Strain YE2023, Isolated from a Pulp of Bioleach Reactor.</title>
        <authorList>
            <person name="Elkina Y.A."/>
            <person name="Bulaeva A.G."/>
            <person name="Beletsky A.V."/>
            <person name="Mardanov A.V."/>
        </authorList>
    </citation>
    <scope>NUCLEOTIDE SEQUENCE [LARGE SCALE GENOMIC DNA]</scope>
    <source>
        <strain evidence="1 2">YE2023</strain>
    </source>
</reference>
<dbReference type="Proteomes" id="UP001560267">
    <property type="component" value="Unassembled WGS sequence"/>
</dbReference>
<dbReference type="PANTHER" id="PTHR39185">
    <property type="entry name" value="SWARMING MOTILITY PROTEIN SWRD"/>
    <property type="match status" value="1"/>
</dbReference>
<organism evidence="1 2">
    <name type="scientific">Ferrimicrobium acidiphilum</name>
    <dbReference type="NCBI Taxonomy" id="121039"/>
    <lineage>
        <taxon>Bacteria</taxon>
        <taxon>Bacillati</taxon>
        <taxon>Actinomycetota</taxon>
        <taxon>Acidimicrobiia</taxon>
        <taxon>Acidimicrobiales</taxon>
        <taxon>Acidimicrobiaceae</taxon>
        <taxon>Ferrimicrobium</taxon>
    </lineage>
</organism>
<dbReference type="EMBL" id="JBFSHR010000007">
    <property type="protein sequence ID" value="MEX6428864.1"/>
    <property type="molecule type" value="Genomic_DNA"/>
</dbReference>
<name>A0ABV3Y311_9ACTN</name>
<dbReference type="RefSeq" id="WP_298405244.1">
    <property type="nucleotide sequence ID" value="NZ_JBFSHR010000007.1"/>
</dbReference>
<comment type="caution">
    <text evidence="1">The sequence shown here is derived from an EMBL/GenBank/DDBJ whole genome shotgun (WGS) entry which is preliminary data.</text>
</comment>
<evidence type="ECO:0000313" key="1">
    <source>
        <dbReference type="EMBL" id="MEX6428864.1"/>
    </source>
</evidence>
<evidence type="ECO:0000313" key="2">
    <source>
        <dbReference type="Proteomes" id="UP001560267"/>
    </source>
</evidence>
<protein>
    <submittedName>
        <fullName evidence="1">Flagellar FlbD family protein</fullName>
    </submittedName>
</protein>
<sequence>MIEVTRLSGSTVVLNADLIEKIEATPDTVVTLTTGACFVVRESVAQVVEIIIEYKARIFHLNLANLEHHALVVLHGSELE</sequence>
<gene>
    <name evidence="1" type="ORF">AB6A68_03310</name>
</gene>
<dbReference type="Pfam" id="PF06289">
    <property type="entry name" value="FlbD"/>
    <property type="match status" value="1"/>
</dbReference>